<dbReference type="OrthoDB" id="7863651at2"/>
<sequence>MARKLAHGPARHPARQIPPGQAGLMTLVRSLAITLVLSLVSTALLAPSPARSGPAATTLLRPKAISYAADGGYALSFNRNWGSLSFDIFTPRRVILGNDGLGEVSFDHVALAFSGNDSAHSAQLSYGRVWRTSLSANRVLGINGYLDFGKRAAIDEVMAQATVGLEYEIALQGVETATNLTFGSNLYLTLDDYTRARYSSSAWVPRRGVDSYVAWSQTVGSGLQMGARASLFQYPATATRQARGIGTLSLTSRVTRGLPQGTSLSAALTGRFTPGEVIAPRLKLQLRRSRPVIHAQGTRPVGTLQPSRKCSIRPAATRLDRLDCGRRAYHPRRMHEYYRPKGTRTEGTVSVPTPRRRLGYGSLYVP</sequence>
<name>A0A399J9R4_9RHOB</name>
<evidence type="ECO:0000313" key="2">
    <source>
        <dbReference type="Proteomes" id="UP000265848"/>
    </source>
</evidence>
<organism evidence="1 2">
    <name type="scientific">Pseudooceanicola sediminis</name>
    <dbReference type="NCBI Taxonomy" id="2211117"/>
    <lineage>
        <taxon>Bacteria</taxon>
        <taxon>Pseudomonadati</taxon>
        <taxon>Pseudomonadota</taxon>
        <taxon>Alphaproteobacteria</taxon>
        <taxon>Rhodobacterales</taxon>
        <taxon>Paracoccaceae</taxon>
        <taxon>Pseudooceanicola</taxon>
    </lineage>
</organism>
<gene>
    <name evidence="1" type="ORF">DL237_07060</name>
</gene>
<dbReference type="EMBL" id="QWJJ01000005">
    <property type="protein sequence ID" value="RII39396.1"/>
    <property type="molecule type" value="Genomic_DNA"/>
</dbReference>
<proteinExistence type="predicted"/>
<accession>A0A399J9R4</accession>
<keyword evidence="2" id="KW-1185">Reference proteome</keyword>
<evidence type="ECO:0000313" key="1">
    <source>
        <dbReference type="EMBL" id="RII39396.1"/>
    </source>
</evidence>
<reference evidence="1 2" key="1">
    <citation type="submission" date="2018-08" db="EMBL/GenBank/DDBJ databases">
        <title>Pseudooceanicola sediminis CY03 in the family Rhodobacteracea.</title>
        <authorList>
            <person name="Zhang Y.-J."/>
        </authorList>
    </citation>
    <scope>NUCLEOTIDE SEQUENCE [LARGE SCALE GENOMIC DNA]</scope>
    <source>
        <strain evidence="1 2">CY03</strain>
    </source>
</reference>
<dbReference type="AlphaFoldDB" id="A0A399J9R4"/>
<protein>
    <submittedName>
        <fullName evidence="1">Uncharacterized protein</fullName>
    </submittedName>
</protein>
<dbReference type="RefSeq" id="WP_119398352.1">
    <property type="nucleotide sequence ID" value="NZ_QWJJ01000005.1"/>
</dbReference>
<dbReference type="Proteomes" id="UP000265848">
    <property type="component" value="Unassembled WGS sequence"/>
</dbReference>
<comment type="caution">
    <text evidence="1">The sequence shown here is derived from an EMBL/GenBank/DDBJ whole genome shotgun (WGS) entry which is preliminary data.</text>
</comment>